<dbReference type="SUPFAM" id="SSF56954">
    <property type="entry name" value="Outer membrane efflux proteins (OEP)"/>
    <property type="match status" value="1"/>
</dbReference>
<dbReference type="Proteomes" id="UP000010953">
    <property type="component" value="Unassembled WGS sequence"/>
</dbReference>
<evidence type="ECO:0000256" key="2">
    <source>
        <dbReference type="ARBA" id="ARBA00007613"/>
    </source>
</evidence>
<dbReference type="RefSeq" id="WP_008631815.1">
    <property type="nucleotide sequence ID" value="NZ_AMZY02000026.1"/>
</dbReference>
<feature type="signal peptide" evidence="8">
    <location>
        <begin position="1"/>
        <end position="19"/>
    </location>
</feature>
<evidence type="ECO:0000256" key="5">
    <source>
        <dbReference type="ARBA" id="ARBA00022692"/>
    </source>
</evidence>
<dbReference type="Pfam" id="PF02321">
    <property type="entry name" value="OEP"/>
    <property type="match status" value="2"/>
</dbReference>
<evidence type="ECO:0000256" key="3">
    <source>
        <dbReference type="ARBA" id="ARBA00022448"/>
    </source>
</evidence>
<dbReference type="PANTHER" id="PTHR30026:SF20">
    <property type="entry name" value="OUTER MEMBRANE PROTEIN TOLC"/>
    <property type="match status" value="1"/>
</dbReference>
<dbReference type="Gene3D" id="1.20.1600.10">
    <property type="entry name" value="Outer membrane efflux proteins (OEP)"/>
    <property type="match status" value="1"/>
</dbReference>
<evidence type="ECO:0000313" key="9">
    <source>
        <dbReference type="EMBL" id="EMS30949.1"/>
    </source>
</evidence>
<keyword evidence="6" id="KW-0472">Membrane</keyword>
<evidence type="ECO:0000256" key="4">
    <source>
        <dbReference type="ARBA" id="ARBA00022452"/>
    </source>
</evidence>
<dbReference type="OrthoDB" id="940457at2"/>
<dbReference type="PANTHER" id="PTHR30026">
    <property type="entry name" value="OUTER MEMBRANE PROTEIN TOLC"/>
    <property type="match status" value="1"/>
</dbReference>
<evidence type="ECO:0000313" key="10">
    <source>
        <dbReference type="Proteomes" id="UP000010953"/>
    </source>
</evidence>
<sequence length="493" mass="56486">MKTYRLLLVLLLFSIEGLAQEKAQYSLEEIIARAKALSPQALRIQTQKENMYWRYRFFRSNYNPQLRLTGILPSFRQEFTDIVQPSGDIEFLEIRQNLVDLGLGLLQVIAPTGGMLSVNTSANRFDNFLATGNDIRTRYSGVPMNVSLIQPIFAYNPYKWDKRIEPLVFEESKREYVAAMEQLSGVATSIFFEMLEAQVNLDIAQTNLQYNQEIYRIEKARYEMGSTFEDKLLQIELAMLTSKQEAAQARVNLETSSLRLKSNLGLNESAEITLLSPEEYPVFPVDVDKAISLAFENRAEALGFERRKLEADAQVAEAKGERMQMNLAASYGLNNAALTWADIYRNPDNQALVNLALSVPVLDWGRNKARMSLAQANKKLVEYEVAQEVINFEQEIFTKVKNFEMLEERLSVSKLSSEVAQKRYDLAVKRYQTGNVSLTDLNIAQQEKDSSKRSYVGALRDYWLAYFELRQLTLYDFESGQLLYVPEVEDTKP</sequence>
<accession>M7X7J3</accession>
<proteinExistence type="inferred from homology"/>
<keyword evidence="4" id="KW-1134">Transmembrane beta strand</keyword>
<dbReference type="InterPro" id="IPR051906">
    <property type="entry name" value="TolC-like"/>
</dbReference>
<gene>
    <name evidence="9" type="ORF">C943_02737</name>
</gene>
<comment type="similarity">
    <text evidence="2">Belongs to the outer membrane factor (OMF) (TC 1.B.17) family.</text>
</comment>
<keyword evidence="5" id="KW-0812">Transmembrane</keyword>
<reference evidence="9" key="1">
    <citation type="submission" date="2013-01" db="EMBL/GenBank/DDBJ databases">
        <title>Genome assembly of Mariniradius saccharolyticus AK6.</title>
        <authorList>
            <person name="Vaidya B."/>
            <person name="Khatri I."/>
            <person name="Tanuku N.R.S."/>
            <person name="Subramanian S."/>
            <person name="Pinnaka A."/>
        </authorList>
    </citation>
    <scope>NUCLEOTIDE SEQUENCE [LARGE SCALE GENOMIC DNA]</scope>
    <source>
        <strain evidence="9">AK6</strain>
    </source>
</reference>
<feature type="chain" id="PRO_5004087754" evidence="8">
    <location>
        <begin position="20"/>
        <end position="493"/>
    </location>
</feature>
<evidence type="ECO:0000256" key="7">
    <source>
        <dbReference type="ARBA" id="ARBA00023237"/>
    </source>
</evidence>
<comment type="subcellular location">
    <subcellularLocation>
        <location evidence="1">Cell outer membrane</location>
    </subcellularLocation>
</comment>
<keyword evidence="3" id="KW-0813">Transport</keyword>
<evidence type="ECO:0000256" key="6">
    <source>
        <dbReference type="ARBA" id="ARBA00023136"/>
    </source>
</evidence>
<dbReference type="eggNOG" id="COG1538">
    <property type="taxonomic scope" value="Bacteria"/>
</dbReference>
<keyword evidence="10" id="KW-1185">Reference proteome</keyword>
<evidence type="ECO:0000256" key="8">
    <source>
        <dbReference type="SAM" id="SignalP"/>
    </source>
</evidence>
<keyword evidence="8" id="KW-0732">Signal</keyword>
<evidence type="ECO:0000256" key="1">
    <source>
        <dbReference type="ARBA" id="ARBA00004442"/>
    </source>
</evidence>
<dbReference type="AlphaFoldDB" id="M7X7J3"/>
<dbReference type="GO" id="GO:0009279">
    <property type="term" value="C:cell outer membrane"/>
    <property type="evidence" value="ECO:0007669"/>
    <property type="project" value="UniProtKB-SubCell"/>
</dbReference>
<dbReference type="InParanoid" id="M7X7J3"/>
<name>M7X7J3_9BACT</name>
<comment type="caution">
    <text evidence="9">The sequence shown here is derived from an EMBL/GenBank/DDBJ whole genome shotgun (WGS) entry which is preliminary data.</text>
</comment>
<organism evidence="9 10">
    <name type="scientific">Mariniradius saccharolyticus AK6</name>
    <dbReference type="NCBI Taxonomy" id="1239962"/>
    <lineage>
        <taxon>Bacteria</taxon>
        <taxon>Pseudomonadati</taxon>
        <taxon>Bacteroidota</taxon>
        <taxon>Cytophagia</taxon>
        <taxon>Cytophagales</taxon>
        <taxon>Cyclobacteriaceae</taxon>
        <taxon>Mariniradius</taxon>
    </lineage>
</organism>
<dbReference type="STRING" id="1239962.C943_02737"/>
<dbReference type="InterPro" id="IPR003423">
    <property type="entry name" value="OMP_efflux"/>
</dbReference>
<protein>
    <submittedName>
        <fullName evidence="9">Outer membrane protein TolC, putative</fullName>
    </submittedName>
</protein>
<dbReference type="GO" id="GO:0015288">
    <property type="term" value="F:porin activity"/>
    <property type="evidence" value="ECO:0007669"/>
    <property type="project" value="TreeGrafter"/>
</dbReference>
<dbReference type="GO" id="GO:0015562">
    <property type="term" value="F:efflux transmembrane transporter activity"/>
    <property type="evidence" value="ECO:0007669"/>
    <property type="project" value="InterPro"/>
</dbReference>
<dbReference type="GO" id="GO:1990281">
    <property type="term" value="C:efflux pump complex"/>
    <property type="evidence" value="ECO:0007669"/>
    <property type="project" value="TreeGrafter"/>
</dbReference>
<keyword evidence="7" id="KW-0998">Cell outer membrane</keyword>
<dbReference type="EMBL" id="AMZY02000026">
    <property type="protein sequence ID" value="EMS30949.1"/>
    <property type="molecule type" value="Genomic_DNA"/>
</dbReference>